<dbReference type="EMBL" id="GISG01201652">
    <property type="protein sequence ID" value="MBA4658734.1"/>
    <property type="molecule type" value="Transcribed_RNA"/>
</dbReference>
<evidence type="ECO:0000256" key="2">
    <source>
        <dbReference type="ARBA" id="ARBA00022517"/>
    </source>
</evidence>
<accession>A0A7C9A4C2</accession>
<comment type="subcellular location">
    <subcellularLocation>
        <location evidence="1">Nucleus</location>
        <location evidence="1">Nucleolus</location>
    </subcellularLocation>
</comment>
<dbReference type="Gene3D" id="3.40.50.1010">
    <property type="entry name" value="5'-nuclease"/>
    <property type="match status" value="1"/>
</dbReference>
<evidence type="ECO:0000256" key="3">
    <source>
        <dbReference type="ARBA" id="ARBA00022552"/>
    </source>
</evidence>
<comment type="function">
    <text evidence="5">Involved in rRNA-processing and ribosome biogenesis.</text>
</comment>
<evidence type="ECO:0008006" key="8">
    <source>
        <dbReference type="Google" id="ProtNLM"/>
    </source>
</evidence>
<comment type="similarity">
    <text evidence="6">Belongs to the UTP23/FCF1 family. UTP23 subfamily.</text>
</comment>
<keyword evidence="2" id="KW-0690">Ribosome biogenesis</keyword>
<dbReference type="InterPro" id="IPR029060">
    <property type="entry name" value="PIN-like_dom_sf"/>
</dbReference>
<dbReference type="GO" id="GO:0032040">
    <property type="term" value="C:small-subunit processome"/>
    <property type="evidence" value="ECO:0007669"/>
    <property type="project" value="InterPro"/>
</dbReference>
<reference evidence="7" key="2">
    <citation type="submission" date="2020-07" db="EMBL/GenBank/DDBJ databases">
        <authorList>
            <person name="Vera ALvarez R."/>
            <person name="Arias-Moreno D.M."/>
            <person name="Jimenez-Jacinto V."/>
            <person name="Jimenez-Bremont J.F."/>
            <person name="Swaminathan K."/>
            <person name="Moose S.P."/>
            <person name="Guerrero-Gonzalez M.L."/>
            <person name="Marino-Ramirez L."/>
            <person name="Landsman D."/>
            <person name="Rodriguez-Kessler M."/>
            <person name="Delgado-Sanchez P."/>
        </authorList>
    </citation>
    <scope>NUCLEOTIDE SEQUENCE</scope>
    <source>
        <tissue evidence="7">Cladode</tissue>
    </source>
</reference>
<evidence type="ECO:0000256" key="5">
    <source>
        <dbReference type="ARBA" id="ARBA00037300"/>
    </source>
</evidence>
<evidence type="ECO:0000313" key="7">
    <source>
        <dbReference type="EMBL" id="MBA4658734.1"/>
    </source>
</evidence>
<keyword evidence="4" id="KW-0539">Nucleus</keyword>
<name>A0A7C9A4C2_OPUST</name>
<dbReference type="SUPFAM" id="SSF88723">
    <property type="entry name" value="PIN domain-like"/>
    <property type="match status" value="1"/>
</dbReference>
<evidence type="ECO:0000256" key="6">
    <source>
        <dbReference type="ARBA" id="ARBA00038503"/>
    </source>
</evidence>
<dbReference type="InterPro" id="IPR006984">
    <property type="entry name" value="Fcf1/UTP23"/>
</dbReference>
<evidence type="ECO:0000256" key="4">
    <source>
        <dbReference type="ARBA" id="ARBA00023242"/>
    </source>
</evidence>
<organism evidence="7">
    <name type="scientific">Opuntia streptacantha</name>
    <name type="common">Prickly pear cactus</name>
    <name type="synonym">Opuntia cardona</name>
    <dbReference type="NCBI Taxonomy" id="393608"/>
    <lineage>
        <taxon>Eukaryota</taxon>
        <taxon>Viridiplantae</taxon>
        <taxon>Streptophyta</taxon>
        <taxon>Embryophyta</taxon>
        <taxon>Tracheophyta</taxon>
        <taxon>Spermatophyta</taxon>
        <taxon>Magnoliopsida</taxon>
        <taxon>eudicotyledons</taxon>
        <taxon>Gunneridae</taxon>
        <taxon>Pentapetalae</taxon>
        <taxon>Caryophyllales</taxon>
        <taxon>Cactineae</taxon>
        <taxon>Cactaceae</taxon>
        <taxon>Opuntioideae</taxon>
        <taxon>Opuntia</taxon>
    </lineage>
</organism>
<dbReference type="AlphaFoldDB" id="A0A7C9A4C2"/>
<reference evidence="7" key="1">
    <citation type="journal article" date="2013" name="J. Plant Res.">
        <title>Effect of fungi and light on seed germination of three Opuntia species from semiarid lands of central Mexico.</title>
        <authorList>
            <person name="Delgado-Sanchez P."/>
            <person name="Jimenez-Bremont J.F."/>
            <person name="Guerrero-Gonzalez Mde L."/>
            <person name="Flores J."/>
        </authorList>
    </citation>
    <scope>NUCLEOTIDE SEQUENCE</scope>
    <source>
        <tissue evidence="7">Cladode</tissue>
    </source>
</reference>
<protein>
    <recommendedName>
        <fullName evidence="8">PIN domain-containing protein</fullName>
    </recommendedName>
</protein>
<proteinExistence type="inferred from homology"/>
<keyword evidence="3" id="KW-0698">rRNA processing</keyword>
<dbReference type="GO" id="GO:0006364">
    <property type="term" value="P:rRNA processing"/>
    <property type="evidence" value="ECO:0007669"/>
    <property type="project" value="UniProtKB-KW"/>
</dbReference>
<dbReference type="FunFam" id="3.40.50.1010:FF:000006">
    <property type="entry name" value="rRNA-processing protein UTP23 homolog"/>
    <property type="match status" value="1"/>
</dbReference>
<evidence type="ECO:0000256" key="1">
    <source>
        <dbReference type="ARBA" id="ARBA00004604"/>
    </source>
</evidence>
<dbReference type="PANTHER" id="PTHR12416">
    <property type="entry name" value="RRNA-PROCESSING PROTEIN UTP23 HOMOLOG"/>
    <property type="match status" value="1"/>
</dbReference>
<sequence length="145" mass="16591">MRFKKQKRHRKTVKFYTACFGFREPFKVLCDGTFIHHLLANNLSSHKSVSNALGGDVQLFTSRCVIEELKSLGSSHARSFDAARKEYKLARCEHEGNKSALDCIIETIGENNPEHFFVATQDIELRKRFRKIDGGMHLSFIISSL</sequence>
<dbReference type="CDD" id="cd08553">
    <property type="entry name" value="PIN_Fcf1-like"/>
    <property type="match status" value="1"/>
</dbReference>
<dbReference type="Pfam" id="PF04900">
    <property type="entry name" value="Fcf1"/>
    <property type="match status" value="1"/>
</dbReference>